<organism evidence="1">
    <name type="scientific">marine sediment metagenome</name>
    <dbReference type="NCBI Taxonomy" id="412755"/>
    <lineage>
        <taxon>unclassified sequences</taxon>
        <taxon>metagenomes</taxon>
        <taxon>ecological metagenomes</taxon>
    </lineage>
</organism>
<evidence type="ECO:0000313" key="1">
    <source>
        <dbReference type="EMBL" id="GAI70409.1"/>
    </source>
</evidence>
<dbReference type="AlphaFoldDB" id="X1SRG4"/>
<reference evidence="1" key="1">
    <citation type="journal article" date="2014" name="Front. Microbiol.">
        <title>High frequency of phylogenetically diverse reductive dehalogenase-homologous genes in deep subseafloor sedimentary metagenomes.</title>
        <authorList>
            <person name="Kawai M."/>
            <person name="Futagami T."/>
            <person name="Toyoda A."/>
            <person name="Takaki Y."/>
            <person name="Nishi S."/>
            <person name="Hori S."/>
            <person name="Arai W."/>
            <person name="Tsubouchi T."/>
            <person name="Morono Y."/>
            <person name="Uchiyama I."/>
            <person name="Ito T."/>
            <person name="Fujiyama A."/>
            <person name="Inagaki F."/>
            <person name="Takami H."/>
        </authorList>
    </citation>
    <scope>NUCLEOTIDE SEQUENCE</scope>
    <source>
        <strain evidence="1">Expedition CK06-06</strain>
    </source>
</reference>
<proteinExistence type="predicted"/>
<name>X1SRG4_9ZZZZ</name>
<dbReference type="EMBL" id="BARW01000863">
    <property type="protein sequence ID" value="GAI70409.1"/>
    <property type="molecule type" value="Genomic_DNA"/>
</dbReference>
<sequence>MGMTIDEAIKRLENKALQSLTRDEPRDAKAIQLGIEALKRISAMRKGYRDRETDLLQGEAEE</sequence>
<accession>X1SRG4</accession>
<protein>
    <submittedName>
        <fullName evidence="1">Uncharacterized protein</fullName>
    </submittedName>
</protein>
<gene>
    <name evidence="1" type="ORF">S12H4_03170</name>
</gene>
<comment type="caution">
    <text evidence="1">The sequence shown here is derived from an EMBL/GenBank/DDBJ whole genome shotgun (WGS) entry which is preliminary data.</text>
</comment>